<sequence length="91" mass="10038">MKCFLSASLRKTTLYISALIYLYFPGKFSVCASTEDLLDYPITCYASAEDGTFTLSEVGLWVTKADNSENNHGGQLDVAPRLLAEGEHVIR</sequence>
<evidence type="ECO:0000313" key="1">
    <source>
        <dbReference type="EMBL" id="OON22825.1"/>
    </source>
</evidence>
<evidence type="ECO:0000313" key="2">
    <source>
        <dbReference type="Proteomes" id="UP000243686"/>
    </source>
</evidence>
<proteinExistence type="predicted"/>
<protein>
    <submittedName>
        <fullName evidence="1">Uncharacterized protein</fullName>
    </submittedName>
</protein>
<gene>
    <name evidence="1" type="ORF">X801_01264</name>
</gene>
<keyword evidence="2" id="KW-1185">Reference proteome</keyword>
<dbReference type="Proteomes" id="UP000243686">
    <property type="component" value="Unassembled WGS sequence"/>
</dbReference>
<dbReference type="AlphaFoldDB" id="A0A1S8X7U9"/>
<organism evidence="1 2">
    <name type="scientific">Opisthorchis viverrini</name>
    <name type="common">Southeast Asian liver fluke</name>
    <dbReference type="NCBI Taxonomy" id="6198"/>
    <lineage>
        <taxon>Eukaryota</taxon>
        <taxon>Metazoa</taxon>
        <taxon>Spiralia</taxon>
        <taxon>Lophotrochozoa</taxon>
        <taxon>Platyhelminthes</taxon>
        <taxon>Trematoda</taxon>
        <taxon>Digenea</taxon>
        <taxon>Opisthorchiida</taxon>
        <taxon>Opisthorchiata</taxon>
        <taxon>Opisthorchiidae</taxon>
        <taxon>Opisthorchis</taxon>
    </lineage>
</organism>
<accession>A0A1S8X7U9</accession>
<name>A0A1S8X7U9_OPIVI</name>
<dbReference type="EMBL" id="KV891673">
    <property type="protein sequence ID" value="OON22825.1"/>
    <property type="molecule type" value="Genomic_DNA"/>
</dbReference>
<reference evidence="1 2" key="1">
    <citation type="submission" date="2015-03" db="EMBL/GenBank/DDBJ databases">
        <title>Draft genome of the nematode, Opisthorchis viverrini.</title>
        <authorList>
            <person name="Mitreva M."/>
        </authorList>
    </citation>
    <scope>NUCLEOTIDE SEQUENCE [LARGE SCALE GENOMIC DNA]</scope>
    <source>
        <strain evidence="1">Khon Kaen</strain>
    </source>
</reference>